<dbReference type="Proteomes" id="UP001060504">
    <property type="component" value="Unassembled WGS sequence"/>
</dbReference>
<feature type="transmembrane region" description="Helical" evidence="7">
    <location>
        <begin position="359"/>
        <end position="376"/>
    </location>
</feature>
<feature type="transmembrane region" description="Helical" evidence="7">
    <location>
        <begin position="334"/>
        <end position="353"/>
    </location>
</feature>
<evidence type="ECO:0000256" key="4">
    <source>
        <dbReference type="ARBA" id="ARBA00022692"/>
    </source>
</evidence>
<dbReference type="InterPro" id="IPR044049">
    <property type="entry name" value="EccD_transm"/>
</dbReference>
<keyword evidence="6 7" id="KW-0472">Membrane</keyword>
<feature type="transmembrane region" description="Helical" evidence="7">
    <location>
        <begin position="388"/>
        <end position="407"/>
    </location>
</feature>
<dbReference type="Pfam" id="PF08817">
    <property type="entry name" value="YukD"/>
    <property type="match status" value="1"/>
</dbReference>
<feature type="transmembrane region" description="Helical" evidence="7">
    <location>
        <begin position="254"/>
        <end position="279"/>
    </location>
</feature>
<feature type="transmembrane region" description="Helical" evidence="7">
    <location>
        <begin position="139"/>
        <end position="159"/>
    </location>
</feature>
<evidence type="ECO:0000256" key="1">
    <source>
        <dbReference type="ARBA" id="ARBA00004651"/>
    </source>
</evidence>
<feature type="transmembrane region" description="Helical" evidence="7">
    <location>
        <begin position="226"/>
        <end position="248"/>
    </location>
</feature>
<accession>A0ABQ4V9J1</accession>
<feature type="domain" description="EccD-like transmembrane" evidence="8">
    <location>
        <begin position="116"/>
        <end position="476"/>
    </location>
</feature>
<keyword evidence="10" id="KW-1185">Reference proteome</keyword>
<feature type="transmembrane region" description="Helical" evidence="7">
    <location>
        <begin position="413"/>
        <end position="433"/>
    </location>
</feature>
<evidence type="ECO:0000259" key="8">
    <source>
        <dbReference type="Pfam" id="PF19053"/>
    </source>
</evidence>
<keyword evidence="3" id="KW-1003">Cell membrane</keyword>
<gene>
    <name evidence="9" type="ORF">NGTWS1702_14570</name>
</gene>
<feature type="transmembrane region" description="Helical" evidence="7">
    <location>
        <begin position="454"/>
        <end position="473"/>
    </location>
</feature>
<comment type="similarity">
    <text evidence="2">Belongs to the EccD/Snm4 family.</text>
</comment>
<evidence type="ECO:0000256" key="7">
    <source>
        <dbReference type="SAM" id="Phobius"/>
    </source>
</evidence>
<dbReference type="PIRSF" id="PIRSF017804">
    <property type="entry name" value="Secretion_EccD1"/>
    <property type="match status" value="1"/>
</dbReference>
<dbReference type="NCBIfam" id="TIGR03920">
    <property type="entry name" value="T7SS_EccD"/>
    <property type="match status" value="1"/>
</dbReference>
<feature type="transmembrane region" description="Helical" evidence="7">
    <location>
        <begin position="112"/>
        <end position="133"/>
    </location>
</feature>
<evidence type="ECO:0000256" key="3">
    <source>
        <dbReference type="ARBA" id="ARBA00022475"/>
    </source>
</evidence>
<evidence type="ECO:0000256" key="5">
    <source>
        <dbReference type="ARBA" id="ARBA00022989"/>
    </source>
</evidence>
<keyword evidence="5 7" id="KW-1133">Transmembrane helix</keyword>
<keyword evidence="4 7" id="KW-0812">Transmembrane</keyword>
<dbReference type="InterPro" id="IPR024962">
    <property type="entry name" value="YukD-like"/>
</dbReference>
<evidence type="ECO:0000313" key="10">
    <source>
        <dbReference type="Proteomes" id="UP001060504"/>
    </source>
</evidence>
<organism evidence="9 10">
    <name type="scientific">Mycolicibacterium cyprinidarum</name>
    <dbReference type="NCBI Taxonomy" id="2860311"/>
    <lineage>
        <taxon>Bacteria</taxon>
        <taxon>Bacillati</taxon>
        <taxon>Actinomycetota</taxon>
        <taxon>Actinomycetes</taxon>
        <taxon>Mycobacteriales</taxon>
        <taxon>Mycobacteriaceae</taxon>
        <taxon>Mycolicibacterium</taxon>
    </lineage>
</organism>
<dbReference type="InterPro" id="IPR006707">
    <property type="entry name" value="T7SS_EccD"/>
</dbReference>
<comment type="subcellular location">
    <subcellularLocation>
        <location evidence="1">Cell membrane</location>
        <topology evidence="1">Multi-pass membrane protein</topology>
    </subcellularLocation>
</comment>
<name>A0ABQ4V9J1_9MYCO</name>
<proteinExistence type="inferred from homology"/>
<feature type="transmembrane region" description="Helical" evidence="7">
    <location>
        <begin position="196"/>
        <end position="214"/>
    </location>
</feature>
<dbReference type="EMBL" id="BPRH01001535">
    <property type="protein sequence ID" value="GJF13754.1"/>
    <property type="molecule type" value="Genomic_DNA"/>
</dbReference>
<dbReference type="Gene3D" id="3.10.20.90">
    <property type="entry name" value="Phosphatidylinositol 3-kinase Catalytic Subunit, Chain A, domain 1"/>
    <property type="match status" value="1"/>
</dbReference>
<reference evidence="9 10" key="1">
    <citation type="submission" date="2021-08" db="EMBL/GenBank/DDBJ databases">
        <title>Draft genome sequence of Mycolicibacterium sp. NGTWS1702 strain.</title>
        <authorList>
            <person name="Matsumoto M."/>
            <person name="Tang B.C.C."/>
            <person name="Machida Y."/>
            <person name="Matoyama H."/>
            <person name="Kishihara T."/>
            <person name="Sato S."/>
            <person name="Kondo I."/>
            <person name="Sano M."/>
            <person name="Kato G."/>
        </authorList>
    </citation>
    <scope>NUCLEOTIDE SEQUENCE [LARGE SCALE GENOMIC DNA]</scope>
    <source>
        <strain evidence="9 10">NGTWSNA01</strain>
    </source>
</reference>
<sequence length="478" mass="50269">MTDLVLPSAAPIETYVDETVVVLADILADTPADLLAGFDFNAQGVWSFARPGAPPIRLTESLTDAGVVDGALLTLVSVSRTQRYRPLVEDVIDAIAVLDETPEFNRQALHRFVGLFLPLAALVITVVATLSWAATGRDWWWSVALGMLGLGLTGGSILAQNRFHNLDLAESLLASSMLMLGGGVALAVPLPRGVEALGAPQIAGAGSLLLLFVLATRGGPRQRAEIAAFLAVVATAVTAAAVTFGYGWGSWVPAGAIVFGLIVVTNAAKLTVAVARIALPPVPAPGETFSNDELLDPVASSDTSEESQTWQAIIASVPDSAARLTERSRLAKRLLIGFLAAGALIISAGSIAAVVQGHFFVHSLIVAGLVTVVCGFRSRLYAERWCAWALMAAAVAIPTGVSVRLCLWHPERAWLVLALYTALVLVAVILIGATDGVQRVSPVTKRMLELLDGAAIAAVIPMLLWIAGVYDLLRNLRF</sequence>
<dbReference type="Pfam" id="PF19053">
    <property type="entry name" value="EccD"/>
    <property type="match status" value="1"/>
</dbReference>
<evidence type="ECO:0000313" key="9">
    <source>
        <dbReference type="EMBL" id="GJF13754.1"/>
    </source>
</evidence>
<comment type="caution">
    <text evidence="9">The sequence shown here is derived from an EMBL/GenBank/DDBJ whole genome shotgun (WGS) entry which is preliminary data.</text>
</comment>
<protein>
    <submittedName>
        <fullName evidence="9">Type VII secretion integral membrane protein EccD</fullName>
    </submittedName>
</protein>
<feature type="transmembrane region" description="Helical" evidence="7">
    <location>
        <begin position="171"/>
        <end position="190"/>
    </location>
</feature>
<evidence type="ECO:0000256" key="2">
    <source>
        <dbReference type="ARBA" id="ARBA00006162"/>
    </source>
</evidence>
<evidence type="ECO:0000256" key="6">
    <source>
        <dbReference type="ARBA" id="ARBA00023136"/>
    </source>
</evidence>